<evidence type="ECO:0000313" key="4">
    <source>
        <dbReference type="EMBL" id="GAA3900833.1"/>
    </source>
</evidence>
<evidence type="ECO:0000256" key="1">
    <source>
        <dbReference type="ARBA" id="ARBA00022729"/>
    </source>
</evidence>
<reference evidence="5" key="1">
    <citation type="journal article" date="2019" name="Int. J. Syst. Evol. Microbiol.">
        <title>The Global Catalogue of Microorganisms (GCM) 10K type strain sequencing project: providing services to taxonomists for standard genome sequencing and annotation.</title>
        <authorList>
            <consortium name="The Broad Institute Genomics Platform"/>
            <consortium name="The Broad Institute Genome Sequencing Center for Infectious Disease"/>
            <person name="Wu L."/>
            <person name="Ma J."/>
        </authorList>
    </citation>
    <scope>NUCLEOTIDE SEQUENCE [LARGE SCALE GENOMIC DNA]</scope>
    <source>
        <strain evidence="5">JCM 17543</strain>
    </source>
</reference>
<comment type="caution">
    <text evidence="4">The sequence shown here is derived from an EMBL/GenBank/DDBJ whole genome shotgun (WGS) entry which is preliminary data.</text>
</comment>
<dbReference type="SUPFAM" id="SSF53850">
    <property type="entry name" value="Periplasmic binding protein-like II"/>
    <property type="match status" value="1"/>
</dbReference>
<sequence>MNKMIMVLPLAALLVACGSKTGGGTGGSSSDIRVVGSSTVYPFTTAVAEDFMRTNPGIRVTVESTGTGAGMKLFCDGVGSQYPDIEDASRQIKKSEYDGCVQKGAKTIIEVPVGIDGLTIIEGKDGPGMNLTQADIYKALAANPFGKGPNKAQTWKDVNPSLPAIKIRVLGPPPTSGTRDSLADLYLTKGCDTDPAMKALAKNNEDQHKQFCTKIREDGAYVEAGENDNLLVQKVSADPGTLGVLGFSYLEQNADKVRPVTIAGVAPSEATIADLSYPGARKLYIYVKGEHLQAKPKLRDFVAAYAKMWGKGGPLERRGLVPFGGADATAATQQATELKPLDPAGLK</sequence>
<dbReference type="PROSITE" id="PS51257">
    <property type="entry name" value="PROKAR_LIPOPROTEIN"/>
    <property type="match status" value="1"/>
</dbReference>
<keyword evidence="5" id="KW-1185">Reference proteome</keyword>
<keyword evidence="1 2" id="KW-0732">Signal</keyword>
<dbReference type="Gene3D" id="3.40.190.10">
    <property type="entry name" value="Periplasmic binding protein-like II"/>
    <property type="match status" value="2"/>
</dbReference>
<organism evidence="4 5">
    <name type="scientific">Sphingomonas limnosediminicola</name>
    <dbReference type="NCBI Taxonomy" id="940133"/>
    <lineage>
        <taxon>Bacteria</taxon>
        <taxon>Pseudomonadati</taxon>
        <taxon>Pseudomonadota</taxon>
        <taxon>Alphaproteobacteria</taxon>
        <taxon>Sphingomonadales</taxon>
        <taxon>Sphingomonadaceae</taxon>
        <taxon>Sphingomonas</taxon>
    </lineage>
</organism>
<dbReference type="Pfam" id="PF12849">
    <property type="entry name" value="PBP_like_2"/>
    <property type="match status" value="1"/>
</dbReference>
<protein>
    <submittedName>
        <fullName evidence="4">PstS family phosphate ABC transporter substrate-binding protein</fullName>
    </submittedName>
</protein>
<evidence type="ECO:0000313" key="5">
    <source>
        <dbReference type="Proteomes" id="UP001500827"/>
    </source>
</evidence>
<name>A0ABP7LH22_9SPHN</name>
<gene>
    <name evidence="4" type="ORF">GCM10022276_19560</name>
</gene>
<dbReference type="InterPro" id="IPR024370">
    <property type="entry name" value="PBP_domain"/>
</dbReference>
<evidence type="ECO:0000259" key="3">
    <source>
        <dbReference type="Pfam" id="PF12849"/>
    </source>
</evidence>
<dbReference type="PANTHER" id="PTHR30570:SF1">
    <property type="entry name" value="PHOSPHATE-BINDING PROTEIN PSTS"/>
    <property type="match status" value="1"/>
</dbReference>
<feature type="signal peptide" evidence="2">
    <location>
        <begin position="1"/>
        <end position="22"/>
    </location>
</feature>
<dbReference type="EMBL" id="BAABBM010000001">
    <property type="protein sequence ID" value="GAA3900833.1"/>
    <property type="molecule type" value="Genomic_DNA"/>
</dbReference>
<feature type="chain" id="PRO_5045117011" evidence="2">
    <location>
        <begin position="23"/>
        <end position="347"/>
    </location>
</feature>
<dbReference type="PANTHER" id="PTHR30570">
    <property type="entry name" value="PERIPLASMIC PHOSPHATE BINDING COMPONENT OF PHOSPHATE ABC TRANSPORTER"/>
    <property type="match status" value="1"/>
</dbReference>
<dbReference type="Proteomes" id="UP001500827">
    <property type="component" value="Unassembled WGS sequence"/>
</dbReference>
<accession>A0ABP7LH22</accession>
<dbReference type="InterPro" id="IPR050811">
    <property type="entry name" value="Phosphate_ABC_transporter"/>
</dbReference>
<feature type="domain" description="PBP" evidence="3">
    <location>
        <begin position="26"/>
        <end position="302"/>
    </location>
</feature>
<evidence type="ECO:0000256" key="2">
    <source>
        <dbReference type="SAM" id="SignalP"/>
    </source>
</evidence>
<proteinExistence type="predicted"/>